<keyword evidence="3" id="KW-1185">Reference proteome</keyword>
<organism evidence="2 3">
    <name type="scientific">Orchesella dallaii</name>
    <dbReference type="NCBI Taxonomy" id="48710"/>
    <lineage>
        <taxon>Eukaryota</taxon>
        <taxon>Metazoa</taxon>
        <taxon>Ecdysozoa</taxon>
        <taxon>Arthropoda</taxon>
        <taxon>Hexapoda</taxon>
        <taxon>Collembola</taxon>
        <taxon>Entomobryomorpha</taxon>
        <taxon>Entomobryoidea</taxon>
        <taxon>Orchesellidae</taxon>
        <taxon>Orchesellinae</taxon>
        <taxon>Orchesella</taxon>
    </lineage>
</organism>
<proteinExistence type="predicted"/>
<feature type="compositionally biased region" description="Basic and acidic residues" evidence="1">
    <location>
        <begin position="70"/>
        <end position="79"/>
    </location>
</feature>
<gene>
    <name evidence="2" type="ORF">ODALV1_LOCUS26553</name>
</gene>
<dbReference type="Proteomes" id="UP001642540">
    <property type="component" value="Unassembled WGS sequence"/>
</dbReference>
<comment type="caution">
    <text evidence="2">The sequence shown here is derived from an EMBL/GenBank/DDBJ whole genome shotgun (WGS) entry which is preliminary data.</text>
</comment>
<evidence type="ECO:0000313" key="3">
    <source>
        <dbReference type="Proteomes" id="UP001642540"/>
    </source>
</evidence>
<name>A0ABP1RVB5_9HEXA</name>
<reference evidence="2 3" key="1">
    <citation type="submission" date="2024-08" db="EMBL/GenBank/DDBJ databases">
        <authorList>
            <person name="Cucini C."/>
            <person name="Frati F."/>
        </authorList>
    </citation>
    <scope>NUCLEOTIDE SEQUENCE [LARGE SCALE GENOMIC DNA]</scope>
</reference>
<evidence type="ECO:0000313" key="2">
    <source>
        <dbReference type="EMBL" id="CAL8136664.1"/>
    </source>
</evidence>
<feature type="region of interest" description="Disordered" evidence="1">
    <location>
        <begin position="129"/>
        <end position="167"/>
    </location>
</feature>
<evidence type="ECO:0000256" key="1">
    <source>
        <dbReference type="SAM" id="MobiDB-lite"/>
    </source>
</evidence>
<dbReference type="EMBL" id="CAXLJM020000111">
    <property type="protein sequence ID" value="CAL8136664.1"/>
    <property type="molecule type" value="Genomic_DNA"/>
</dbReference>
<feature type="compositionally biased region" description="Acidic residues" evidence="1">
    <location>
        <begin position="45"/>
        <end position="59"/>
    </location>
</feature>
<sequence length="167" mass="19238">MCTYIQQFFHLLCCSCWPTRQNPDDNDDVFEAVVEQAVEGQELQEIQEEEDLPDPEEEPQVGPSTTSAEDAAKQAEFEKEAIAAEQYKLQYEKLTMLRGGRDPESRLFARHNELYRYDFSDPYSRCVDCSDLRAPPRRTTRRPTPPVLPRIPLGLSPIAERKVETTD</sequence>
<accession>A0ABP1RVB5</accession>
<feature type="region of interest" description="Disordered" evidence="1">
    <location>
        <begin position="40"/>
        <end position="79"/>
    </location>
</feature>
<protein>
    <submittedName>
        <fullName evidence="2">Uncharacterized protein</fullName>
    </submittedName>
</protein>